<reference evidence="2 3" key="1">
    <citation type="submission" date="2020-06" db="EMBL/GenBank/DDBJ databases">
        <authorList>
            <consortium name="Wellcome Sanger Institute Data Sharing"/>
        </authorList>
    </citation>
    <scope>NUCLEOTIDE SEQUENCE [LARGE SCALE GENOMIC DNA]</scope>
</reference>
<sequence length="414" mass="44538">MCDSLLEALESSGSTGTLGRLVQVVVQRVYTVPFPQSSALKHRGLWTSPGTEVATSQSSSSRVCVLVQDSWGVFGEVRLQQSGSEPHPQRFQAWEGRSCVLRDVTVVQRVTRDRCVHLFSLIDSLWPPALPVTVECGAATCEESQVKVQPPSFCYRLSGREGSLLLSQGHPPSPLYQPAVLQSLAEILQAERRGVCCSFIAAVVFVQLQDSDAGDRESWLFVTDASLQGASGGRGSCSRCVAVCLRPSCSLQDSVRQAIGSSSPPSSSSACWLRFKDAVLQQGGVVCLEQTVVSPEPAGPSGPLPRPLVLDPLSPDTPPNTLCSLSGVVLGVEEDSAYSWPVCSVCESERLEIAPDKTSAFVCTACGVVVEKPTVKLHLEVFLSCPTLGPQATVKVKVRSHVRGRQLWKRRGHR</sequence>
<dbReference type="Proteomes" id="UP000694580">
    <property type="component" value="Chromosome 4"/>
</dbReference>
<evidence type="ECO:0000313" key="3">
    <source>
        <dbReference type="Proteomes" id="UP000694580"/>
    </source>
</evidence>
<keyword evidence="3" id="KW-1185">Reference proteome</keyword>
<protein>
    <recommendedName>
        <fullName evidence="1">DUF4503 domain-containing protein</fullName>
    </recommendedName>
</protein>
<reference evidence="2" key="2">
    <citation type="submission" date="2025-08" db="UniProtKB">
        <authorList>
            <consortium name="Ensembl"/>
        </authorList>
    </citation>
    <scope>IDENTIFICATION</scope>
</reference>
<dbReference type="Ensembl" id="ENSDCDT00010058606.1">
    <property type="protein sequence ID" value="ENSDCDP00010048271.1"/>
    <property type="gene ID" value="ENSDCDG00010029118.1"/>
</dbReference>
<evidence type="ECO:0000313" key="2">
    <source>
        <dbReference type="Ensembl" id="ENSDCDP00010048271.1"/>
    </source>
</evidence>
<dbReference type="AlphaFoldDB" id="A0AAY4DUX6"/>
<dbReference type="PANTHER" id="PTHR34347:SF1">
    <property type="entry name" value="DNA REPAIR-SCAFFOLDING PROTEIN"/>
    <property type="match status" value="1"/>
</dbReference>
<dbReference type="GO" id="GO:0000724">
    <property type="term" value="P:double-strand break repair via homologous recombination"/>
    <property type="evidence" value="ECO:0007669"/>
    <property type="project" value="TreeGrafter"/>
</dbReference>
<name>A0AAY4DUX6_9TELE</name>
<dbReference type="InterPro" id="IPR053054">
    <property type="entry name" value="DNA_repair-scaffolding"/>
</dbReference>
<dbReference type="Pfam" id="PF14951">
    <property type="entry name" value="DUF4503"/>
    <property type="match status" value="1"/>
</dbReference>
<reference evidence="2" key="3">
    <citation type="submission" date="2025-09" db="UniProtKB">
        <authorList>
            <consortium name="Ensembl"/>
        </authorList>
    </citation>
    <scope>IDENTIFICATION</scope>
</reference>
<proteinExistence type="predicted"/>
<dbReference type="GeneTree" id="ENSGT00990000204685"/>
<dbReference type="GO" id="GO:0000228">
    <property type="term" value="C:nuclear chromosome"/>
    <property type="evidence" value="ECO:0007669"/>
    <property type="project" value="TreeGrafter"/>
</dbReference>
<dbReference type="PANTHER" id="PTHR34347">
    <property type="entry name" value="DNA REPAIR-SCAFFOLDING PROTEIN SPIDR"/>
    <property type="match status" value="1"/>
</dbReference>
<dbReference type="GO" id="GO:0005654">
    <property type="term" value="C:nucleoplasm"/>
    <property type="evidence" value="ECO:0007669"/>
    <property type="project" value="TreeGrafter"/>
</dbReference>
<dbReference type="InterPro" id="IPR028032">
    <property type="entry name" value="DUF4503"/>
</dbReference>
<evidence type="ECO:0000259" key="1">
    <source>
        <dbReference type="Pfam" id="PF14951"/>
    </source>
</evidence>
<organism evidence="2 3">
    <name type="scientific">Denticeps clupeoides</name>
    <name type="common">denticle herring</name>
    <dbReference type="NCBI Taxonomy" id="299321"/>
    <lineage>
        <taxon>Eukaryota</taxon>
        <taxon>Metazoa</taxon>
        <taxon>Chordata</taxon>
        <taxon>Craniata</taxon>
        <taxon>Vertebrata</taxon>
        <taxon>Euteleostomi</taxon>
        <taxon>Actinopterygii</taxon>
        <taxon>Neopterygii</taxon>
        <taxon>Teleostei</taxon>
        <taxon>Clupei</taxon>
        <taxon>Clupeiformes</taxon>
        <taxon>Denticipitoidei</taxon>
        <taxon>Denticipitidae</taxon>
        <taxon>Denticeps</taxon>
    </lineage>
</organism>
<dbReference type="GO" id="GO:0070202">
    <property type="term" value="P:regulation of establishment of protein localization to chromosome"/>
    <property type="evidence" value="ECO:0007669"/>
    <property type="project" value="TreeGrafter"/>
</dbReference>
<feature type="domain" description="DUF4503" evidence="1">
    <location>
        <begin position="68"/>
        <end position="399"/>
    </location>
</feature>
<accession>A0AAY4DUX6</accession>